<dbReference type="Gene3D" id="1.25.40.10">
    <property type="entry name" value="Tetratricopeptide repeat domain"/>
    <property type="match status" value="4"/>
</dbReference>
<name>A0A5C3L138_COPMA</name>
<organism evidence="3 4">
    <name type="scientific">Coprinopsis marcescibilis</name>
    <name type="common">Agaric fungus</name>
    <name type="synonym">Psathyrella marcescibilis</name>
    <dbReference type="NCBI Taxonomy" id="230819"/>
    <lineage>
        <taxon>Eukaryota</taxon>
        <taxon>Fungi</taxon>
        <taxon>Dikarya</taxon>
        <taxon>Basidiomycota</taxon>
        <taxon>Agaricomycotina</taxon>
        <taxon>Agaricomycetes</taxon>
        <taxon>Agaricomycetidae</taxon>
        <taxon>Agaricales</taxon>
        <taxon>Agaricineae</taxon>
        <taxon>Psathyrellaceae</taxon>
        <taxon>Coprinopsis</taxon>
    </lineage>
</organism>
<dbReference type="SUPFAM" id="SSF48452">
    <property type="entry name" value="TPR-like"/>
    <property type="match status" value="3"/>
</dbReference>
<dbReference type="PANTHER" id="PTHR45641">
    <property type="entry name" value="TETRATRICOPEPTIDE REPEAT PROTEIN (AFU_ORTHOLOGUE AFUA_6G03870)"/>
    <property type="match status" value="1"/>
</dbReference>
<reference evidence="3 4" key="1">
    <citation type="journal article" date="2019" name="Nat. Ecol. Evol.">
        <title>Megaphylogeny resolves global patterns of mushroom evolution.</title>
        <authorList>
            <person name="Varga T."/>
            <person name="Krizsan K."/>
            <person name="Foldi C."/>
            <person name="Dima B."/>
            <person name="Sanchez-Garcia M."/>
            <person name="Sanchez-Ramirez S."/>
            <person name="Szollosi G.J."/>
            <person name="Szarkandi J.G."/>
            <person name="Papp V."/>
            <person name="Albert L."/>
            <person name="Andreopoulos W."/>
            <person name="Angelini C."/>
            <person name="Antonin V."/>
            <person name="Barry K.W."/>
            <person name="Bougher N.L."/>
            <person name="Buchanan P."/>
            <person name="Buyck B."/>
            <person name="Bense V."/>
            <person name="Catcheside P."/>
            <person name="Chovatia M."/>
            <person name="Cooper J."/>
            <person name="Damon W."/>
            <person name="Desjardin D."/>
            <person name="Finy P."/>
            <person name="Geml J."/>
            <person name="Haridas S."/>
            <person name="Hughes K."/>
            <person name="Justo A."/>
            <person name="Karasinski D."/>
            <person name="Kautmanova I."/>
            <person name="Kiss B."/>
            <person name="Kocsube S."/>
            <person name="Kotiranta H."/>
            <person name="LaButti K.M."/>
            <person name="Lechner B.E."/>
            <person name="Liimatainen K."/>
            <person name="Lipzen A."/>
            <person name="Lukacs Z."/>
            <person name="Mihaltcheva S."/>
            <person name="Morgado L.N."/>
            <person name="Niskanen T."/>
            <person name="Noordeloos M.E."/>
            <person name="Ohm R.A."/>
            <person name="Ortiz-Santana B."/>
            <person name="Ovrebo C."/>
            <person name="Racz N."/>
            <person name="Riley R."/>
            <person name="Savchenko A."/>
            <person name="Shiryaev A."/>
            <person name="Soop K."/>
            <person name="Spirin V."/>
            <person name="Szebenyi C."/>
            <person name="Tomsovsky M."/>
            <person name="Tulloss R.E."/>
            <person name="Uehling J."/>
            <person name="Grigoriev I.V."/>
            <person name="Vagvolgyi C."/>
            <person name="Papp T."/>
            <person name="Martin F.M."/>
            <person name="Miettinen O."/>
            <person name="Hibbett D.S."/>
            <person name="Nagy L.G."/>
        </authorList>
    </citation>
    <scope>NUCLEOTIDE SEQUENCE [LARGE SCALE GENOMIC DNA]</scope>
    <source>
        <strain evidence="3 4">CBS 121175</strain>
    </source>
</reference>
<accession>A0A5C3L138</accession>
<dbReference type="Proteomes" id="UP000307440">
    <property type="component" value="Unassembled WGS sequence"/>
</dbReference>
<evidence type="ECO:0000256" key="1">
    <source>
        <dbReference type="ARBA" id="ARBA00022737"/>
    </source>
</evidence>
<dbReference type="STRING" id="230819.A0A5C3L138"/>
<gene>
    <name evidence="3" type="ORF">FA15DRAFT_672120</name>
</gene>
<evidence type="ECO:0008006" key="5">
    <source>
        <dbReference type="Google" id="ProtNLM"/>
    </source>
</evidence>
<proteinExistence type="predicted"/>
<keyword evidence="2" id="KW-0802">TPR repeat</keyword>
<evidence type="ECO:0000313" key="4">
    <source>
        <dbReference type="Proteomes" id="UP000307440"/>
    </source>
</evidence>
<dbReference type="PANTHER" id="PTHR45641:SF19">
    <property type="entry name" value="NEPHROCYSTIN-3"/>
    <property type="match status" value="1"/>
</dbReference>
<protein>
    <recommendedName>
        <fullName evidence="5">TPR-like protein</fullName>
    </recommendedName>
</protein>
<evidence type="ECO:0000256" key="2">
    <source>
        <dbReference type="ARBA" id="ARBA00022803"/>
    </source>
</evidence>
<dbReference type="InterPro" id="IPR011990">
    <property type="entry name" value="TPR-like_helical_dom_sf"/>
</dbReference>
<dbReference type="EMBL" id="ML210255">
    <property type="protein sequence ID" value="TFK21908.1"/>
    <property type="molecule type" value="Genomic_DNA"/>
</dbReference>
<sequence length="775" mass="88402">MIYRRVHESTYQLAPLAGPGVLNEEAVCDGKCRSRLEIIEDGVGLEEREKRRAWALYHHANLIHQVWVPDERFSVLAESLETFHRLAETDPAKYEPALSDILNNYAVWLGSVGRIEDALRMGQEAVEIRRRLVAAHPEKYEAHLASSLCNLARYFVPKRMEKAVSPVLESLTIRRRISSKYGDGLDTLIAESLHHYALYLLLVRKNEEALEPAHQAVVIRSRLAEQDPENFEHHLAWSLFRLSECYFTLDRHDDAISVVLQTIELQRHLVRESLDPSPFQELLSSSLFHYARCLSHMGRPRDALVPGLEALCARRVLFSKSPEGYARSYADSIGRVAYDLGYCPRQPSVQLLEGLLIYTTRRLSATYPDIYEPVLAECYFRRALSFSSSYASNEATQAQRESIAIRRRYAKKDPTTYEPALAESLHHYATDLSRISGFGSKDAIEPEKEALGIYRRLAEQDATKYQDCLAQSLFDLSNYLISCNRYAEAVPYAESSLDMRRRVAQQTLQSQWDLRQAITDYRRCLSYLGRYKDVIELDKEEVAVCRNMVEINPGRFKESLASTLFSLASDLHYEDRTEEAAETLKEAIDIERGLAAEEHDPFIENLAATLNQYAWYLANCPGREHESLEPAQEAVALYRKVVEELHPSPYTHPHRLNLNNLANSLDTAAQSLFVQGRYEEALPLIEEAIREIYPQMIGNGSFGTFDHVGSALHQTYGKVLWKLGREAEALEPLQEAVKIYNRLIEGSASERYSRRYARRLSDCANLLEALSISLG</sequence>
<keyword evidence="1" id="KW-0677">Repeat</keyword>
<dbReference type="Pfam" id="PF13374">
    <property type="entry name" value="TPR_10"/>
    <property type="match status" value="3"/>
</dbReference>
<evidence type="ECO:0000313" key="3">
    <source>
        <dbReference type="EMBL" id="TFK21908.1"/>
    </source>
</evidence>
<dbReference type="SMART" id="SM00028">
    <property type="entry name" value="TPR"/>
    <property type="match status" value="7"/>
</dbReference>
<dbReference type="InterPro" id="IPR019734">
    <property type="entry name" value="TPR_rpt"/>
</dbReference>
<dbReference type="AlphaFoldDB" id="A0A5C3L138"/>
<dbReference type="OrthoDB" id="3038309at2759"/>
<keyword evidence="4" id="KW-1185">Reference proteome</keyword>